<name>A0ABQ3XRH3_9ACTN</name>
<dbReference type="Pfam" id="PF17765">
    <property type="entry name" value="MLTR_LBD"/>
    <property type="match status" value="1"/>
</dbReference>
<sequence>MTGRTGEAVSGVDRVSPTLRLVVDHLPDCPVMVFSRSGAVLWRNGPAVALFGDGGVEVLDRRGDLASYRRQVLVDPVEGQILLILI</sequence>
<gene>
    <name evidence="2" type="ORF">Aco03nite_094010</name>
</gene>
<feature type="domain" description="MmyB-like transcription regulator ligand binding" evidence="1">
    <location>
        <begin position="15"/>
        <end position="56"/>
    </location>
</feature>
<evidence type="ECO:0000313" key="3">
    <source>
        <dbReference type="Proteomes" id="UP000612282"/>
    </source>
</evidence>
<dbReference type="InterPro" id="IPR041413">
    <property type="entry name" value="MLTR_LBD"/>
</dbReference>
<comment type="caution">
    <text evidence="2">The sequence shown here is derived from an EMBL/GenBank/DDBJ whole genome shotgun (WGS) entry which is preliminary data.</text>
</comment>
<dbReference type="EMBL" id="BOMG01000117">
    <property type="protein sequence ID" value="GID60997.1"/>
    <property type="molecule type" value="Genomic_DNA"/>
</dbReference>
<evidence type="ECO:0000313" key="2">
    <source>
        <dbReference type="EMBL" id="GID60997.1"/>
    </source>
</evidence>
<organism evidence="2 3">
    <name type="scientific">Actinoplanes couchii</name>
    <dbReference type="NCBI Taxonomy" id="403638"/>
    <lineage>
        <taxon>Bacteria</taxon>
        <taxon>Bacillati</taxon>
        <taxon>Actinomycetota</taxon>
        <taxon>Actinomycetes</taxon>
        <taxon>Micromonosporales</taxon>
        <taxon>Micromonosporaceae</taxon>
        <taxon>Actinoplanes</taxon>
    </lineage>
</organism>
<keyword evidence="3" id="KW-1185">Reference proteome</keyword>
<proteinExistence type="predicted"/>
<protein>
    <recommendedName>
        <fullName evidence="1">MmyB-like transcription regulator ligand binding domain-containing protein</fullName>
    </recommendedName>
</protein>
<reference evidence="2 3" key="1">
    <citation type="submission" date="2021-01" db="EMBL/GenBank/DDBJ databases">
        <title>Whole genome shotgun sequence of Actinoplanes couchii NBRC 106145.</title>
        <authorList>
            <person name="Komaki H."/>
            <person name="Tamura T."/>
        </authorList>
    </citation>
    <scope>NUCLEOTIDE SEQUENCE [LARGE SCALE GENOMIC DNA]</scope>
    <source>
        <strain evidence="2 3">NBRC 106145</strain>
    </source>
</reference>
<evidence type="ECO:0000259" key="1">
    <source>
        <dbReference type="Pfam" id="PF17765"/>
    </source>
</evidence>
<dbReference type="Proteomes" id="UP000612282">
    <property type="component" value="Unassembled WGS sequence"/>
</dbReference>
<accession>A0ABQ3XRH3</accession>